<proteinExistence type="predicted"/>
<dbReference type="RefSeq" id="WP_126672511.1">
    <property type="nucleotide sequence ID" value="NZ_RYZR01000003.1"/>
</dbReference>
<keyword evidence="1" id="KW-0472">Membrane</keyword>
<comment type="caution">
    <text evidence="2">The sequence shown here is derived from an EMBL/GenBank/DDBJ whole genome shotgun (WGS) entry which is preliminary data.</text>
</comment>
<feature type="transmembrane region" description="Helical" evidence="1">
    <location>
        <begin position="273"/>
        <end position="293"/>
    </location>
</feature>
<dbReference type="EMBL" id="RYZR01000003">
    <property type="protein sequence ID" value="RUL65879.1"/>
    <property type="molecule type" value="Genomic_DNA"/>
</dbReference>
<dbReference type="InterPro" id="IPR008979">
    <property type="entry name" value="Galactose-bd-like_sf"/>
</dbReference>
<evidence type="ECO:0000256" key="1">
    <source>
        <dbReference type="SAM" id="Phobius"/>
    </source>
</evidence>
<accession>A0A3S0RF82</accession>
<evidence type="ECO:0000313" key="2">
    <source>
        <dbReference type="EMBL" id="RUL65879.1"/>
    </source>
</evidence>
<protein>
    <submittedName>
        <fullName evidence="2">Glycoside hydrolase</fullName>
    </submittedName>
</protein>
<feature type="transmembrane region" description="Helical" evidence="1">
    <location>
        <begin position="240"/>
        <end position="261"/>
    </location>
</feature>
<feature type="transmembrane region" description="Helical" evidence="1">
    <location>
        <begin position="336"/>
        <end position="355"/>
    </location>
</feature>
<reference evidence="2 3" key="1">
    <citation type="submission" date="2018-12" db="EMBL/GenBank/DDBJ databases">
        <title>Dyella dinghuensis sp. nov. DHOA06 and Dyella choica sp. nov. 4M-K27, isolated from forest soil.</title>
        <authorList>
            <person name="Qiu L.-H."/>
            <person name="Gao Z.-H."/>
        </authorList>
    </citation>
    <scope>NUCLEOTIDE SEQUENCE [LARGE SCALE GENOMIC DNA]</scope>
    <source>
        <strain evidence="2 3">DHOA06</strain>
    </source>
</reference>
<gene>
    <name evidence="2" type="ORF">EKH79_03995</name>
</gene>
<dbReference type="SUPFAM" id="SSF49785">
    <property type="entry name" value="Galactose-binding domain-like"/>
    <property type="match status" value="1"/>
</dbReference>
<feature type="transmembrane region" description="Helical" evidence="1">
    <location>
        <begin position="305"/>
        <end position="324"/>
    </location>
</feature>
<dbReference type="OrthoDB" id="9801077at2"/>
<feature type="transmembrane region" description="Helical" evidence="1">
    <location>
        <begin position="367"/>
        <end position="393"/>
    </location>
</feature>
<keyword evidence="3" id="KW-1185">Reference proteome</keyword>
<dbReference type="Proteomes" id="UP000267077">
    <property type="component" value="Unassembled WGS sequence"/>
</dbReference>
<dbReference type="GO" id="GO:0016787">
    <property type="term" value="F:hydrolase activity"/>
    <property type="evidence" value="ECO:0007669"/>
    <property type="project" value="UniProtKB-KW"/>
</dbReference>
<feature type="transmembrane region" description="Helical" evidence="1">
    <location>
        <begin position="208"/>
        <end position="228"/>
    </location>
</feature>
<organism evidence="2 3">
    <name type="scientific">Dyella dinghuensis</name>
    <dbReference type="NCBI Taxonomy" id="1920169"/>
    <lineage>
        <taxon>Bacteria</taxon>
        <taxon>Pseudomonadati</taxon>
        <taxon>Pseudomonadota</taxon>
        <taxon>Gammaproteobacteria</taxon>
        <taxon>Lysobacterales</taxon>
        <taxon>Rhodanobacteraceae</taxon>
        <taxon>Dyella</taxon>
    </lineage>
</organism>
<keyword evidence="1" id="KW-1133">Transmembrane helix</keyword>
<evidence type="ECO:0000313" key="3">
    <source>
        <dbReference type="Proteomes" id="UP000267077"/>
    </source>
</evidence>
<dbReference type="Gene3D" id="2.60.120.260">
    <property type="entry name" value="Galactose-binding domain-like"/>
    <property type="match status" value="1"/>
</dbReference>
<feature type="transmembrane region" description="Helical" evidence="1">
    <location>
        <begin position="405"/>
        <end position="422"/>
    </location>
</feature>
<keyword evidence="1" id="KW-0812">Transmembrane</keyword>
<name>A0A3S0RF82_9GAMM</name>
<sequence>MLMLLSWQSGMAATVRPVSITLGHSVAALNGPWKFRAGDDANWANTNVDDASWETVDLTPLPGAHDSDVGLSGYVAGWQARGHGGYIGYGWYRLTLTVNAPAGTELALSGPPDVDSAYQVFLDGHLLGGIGDFSGRTPVAYSIQPHVFNLPASVASGHPVVLAIRVFMGPWDIGADDAGGIHIAPAIGERSSVEAQYRLQWLETVKGYIVEVVEAFLFVLLALMSLGVRLFDRPNAAYRWFALALLLVAAYRANQAIFYWWQFESIHTFEFVSYVMLVPLCLGAWVLAWRAWFEVDKPRWLSQCIPMMTLIYMCAQFFSCSWFYGVLPSWTATSVGWLVTAVRMMLLLALTFIVVCGVRKIGRKDWYALAAAVFISIGLFAQELSAIHVPGIWFPFGTGVSRTQYAYVAFDIAFAIFLAQRLRRFAHECADANAKPVVL</sequence>
<dbReference type="AlphaFoldDB" id="A0A3S0RF82"/>
<keyword evidence="2" id="KW-0378">Hydrolase</keyword>